<evidence type="ECO:0000313" key="2">
    <source>
        <dbReference type="Proteomes" id="UP001314170"/>
    </source>
</evidence>
<dbReference type="AlphaFoldDB" id="A0AAV1SP77"/>
<proteinExistence type="predicted"/>
<keyword evidence="2" id="KW-1185">Reference proteome</keyword>
<accession>A0AAV1SP77</accession>
<evidence type="ECO:0000313" key="1">
    <source>
        <dbReference type="EMBL" id="CAK7355807.1"/>
    </source>
</evidence>
<sequence length="88" mass="10107">MVIAKKVEYQLQFFNGRKQEFHVIETSLAFSKASVYVHSSHIDVNLGKQVKRFFRAASKATCVAAYEYIRFIRFLKGQVVDKSGISLM</sequence>
<reference evidence="1 2" key="1">
    <citation type="submission" date="2024-01" db="EMBL/GenBank/DDBJ databases">
        <authorList>
            <person name="Waweru B."/>
        </authorList>
    </citation>
    <scope>NUCLEOTIDE SEQUENCE [LARGE SCALE GENOMIC DNA]</scope>
</reference>
<gene>
    <name evidence="1" type="ORF">DCAF_LOCUS26069</name>
</gene>
<organism evidence="1 2">
    <name type="scientific">Dovyalis caffra</name>
    <dbReference type="NCBI Taxonomy" id="77055"/>
    <lineage>
        <taxon>Eukaryota</taxon>
        <taxon>Viridiplantae</taxon>
        <taxon>Streptophyta</taxon>
        <taxon>Embryophyta</taxon>
        <taxon>Tracheophyta</taxon>
        <taxon>Spermatophyta</taxon>
        <taxon>Magnoliopsida</taxon>
        <taxon>eudicotyledons</taxon>
        <taxon>Gunneridae</taxon>
        <taxon>Pentapetalae</taxon>
        <taxon>rosids</taxon>
        <taxon>fabids</taxon>
        <taxon>Malpighiales</taxon>
        <taxon>Salicaceae</taxon>
        <taxon>Flacourtieae</taxon>
        <taxon>Dovyalis</taxon>
    </lineage>
</organism>
<comment type="caution">
    <text evidence="1">The sequence shown here is derived from an EMBL/GenBank/DDBJ whole genome shotgun (WGS) entry which is preliminary data.</text>
</comment>
<protein>
    <submittedName>
        <fullName evidence="1">Uncharacterized protein</fullName>
    </submittedName>
</protein>
<dbReference type="EMBL" id="CAWUPB010001197">
    <property type="protein sequence ID" value="CAK7355807.1"/>
    <property type="molecule type" value="Genomic_DNA"/>
</dbReference>
<name>A0AAV1SP77_9ROSI</name>
<dbReference type="Proteomes" id="UP001314170">
    <property type="component" value="Unassembled WGS sequence"/>
</dbReference>